<accession>A0AAW7M7F8</accession>
<dbReference type="InterPro" id="IPR036291">
    <property type="entry name" value="NAD(P)-bd_dom_sf"/>
</dbReference>
<dbReference type="InterPro" id="IPR002347">
    <property type="entry name" value="SDR_fam"/>
</dbReference>
<dbReference type="InterPro" id="IPR020904">
    <property type="entry name" value="Sc_DH/Rdtase_CS"/>
</dbReference>
<proteinExistence type="inferred from homology"/>
<keyword evidence="2" id="KW-0560">Oxidoreductase</keyword>
<dbReference type="Proteomes" id="UP001172756">
    <property type="component" value="Unassembled WGS sequence"/>
</dbReference>
<name>A0AAW7M7F8_9MICO</name>
<dbReference type="PANTHER" id="PTHR43943">
    <property type="entry name" value="DEHYDROGENASE/REDUCTASE (SDR FAMILY) MEMBER 4"/>
    <property type="match status" value="1"/>
</dbReference>
<dbReference type="RefSeq" id="WP_301144451.1">
    <property type="nucleotide sequence ID" value="NZ_JAUHPX010000001.1"/>
</dbReference>
<dbReference type="PROSITE" id="PS00061">
    <property type="entry name" value="ADH_SHORT"/>
    <property type="match status" value="1"/>
</dbReference>
<protein>
    <submittedName>
        <fullName evidence="4">SDR family oxidoreductase</fullName>
    </submittedName>
</protein>
<dbReference type="EMBL" id="JAUHPX010000001">
    <property type="protein sequence ID" value="MDN4486870.1"/>
    <property type="molecule type" value="Genomic_DNA"/>
</dbReference>
<keyword evidence="5" id="KW-1185">Reference proteome</keyword>
<evidence type="ECO:0000313" key="3">
    <source>
        <dbReference type="EMBL" id="MDN4482211.1"/>
    </source>
</evidence>
<gene>
    <name evidence="3" type="ORF">QQ002_01500</name>
    <name evidence="4" type="ORF">QQX10_01680</name>
</gene>
<dbReference type="AlphaFoldDB" id="A0AAW7M7F8"/>
<dbReference type="NCBIfam" id="NF005559">
    <property type="entry name" value="PRK07231.1"/>
    <property type="match status" value="1"/>
</dbReference>
<evidence type="ECO:0000256" key="2">
    <source>
        <dbReference type="ARBA" id="ARBA00023002"/>
    </source>
</evidence>
<dbReference type="SUPFAM" id="SSF51735">
    <property type="entry name" value="NAD(P)-binding Rossmann-fold domains"/>
    <property type="match status" value="1"/>
</dbReference>
<dbReference type="PRINTS" id="PR00081">
    <property type="entry name" value="GDHRDH"/>
</dbReference>
<evidence type="ECO:0000313" key="4">
    <source>
        <dbReference type="EMBL" id="MDN4486870.1"/>
    </source>
</evidence>
<dbReference type="Gene3D" id="3.40.50.720">
    <property type="entry name" value="NAD(P)-binding Rossmann-like Domain"/>
    <property type="match status" value="1"/>
</dbReference>
<comment type="similarity">
    <text evidence="1">Belongs to the short-chain dehydrogenases/reductases (SDR) family.</text>
</comment>
<comment type="caution">
    <text evidence="4">The sequence shown here is derived from an EMBL/GenBank/DDBJ whole genome shotgun (WGS) entry which is preliminary data.</text>
</comment>
<sequence>MQDVDGRVLEAPGLVVADRFAGKVAVVTGASRGIGRAIAARLAAEGASVVITARKEDELAAAAAELPGGRVRTIAGRAQDPDHRRDAIAAAIAAFGRLDVLVNNAGINPVYGPLLGLDHEAARKVLDVNLLGTLGWVQEACAAGLGAHDGAAILNLSSVTGTVPSPGIGWYGVSKAAVSHLTRTLAAELGPRVRVNALAPAVVRTQFARALYEGREAEVAAQYPMGRLGVPEDVAAAAAFLCSPEAGWISGQVLDLDGGLLAAGGVA</sequence>
<dbReference type="CDD" id="cd05233">
    <property type="entry name" value="SDR_c"/>
    <property type="match status" value="1"/>
</dbReference>
<evidence type="ECO:0000313" key="5">
    <source>
        <dbReference type="Proteomes" id="UP001172737"/>
    </source>
</evidence>
<reference evidence="4" key="1">
    <citation type="submission" date="2023-06" db="EMBL/GenBank/DDBJ databases">
        <title>Sysu t00039.</title>
        <authorList>
            <person name="Gao L."/>
            <person name="Fang B.-Z."/>
            <person name="Li W.-J."/>
        </authorList>
    </citation>
    <scope>NUCLEOTIDE SEQUENCE</scope>
    <source>
        <strain evidence="4">SYSU T00039</strain>
    </source>
</reference>
<dbReference type="EMBL" id="JAUHQB010000001">
    <property type="protein sequence ID" value="MDN4482211.1"/>
    <property type="molecule type" value="Genomic_DNA"/>
</dbReference>
<reference evidence="3 6" key="2">
    <citation type="submission" date="2023-06" db="EMBL/GenBank/DDBJ databases">
        <title>SYSU T0a273.</title>
        <authorList>
            <person name="Gao L."/>
            <person name="Fang B.-Z."/>
            <person name="Li W.-J."/>
        </authorList>
    </citation>
    <scope>NUCLEOTIDE SEQUENCE [LARGE SCALE GENOMIC DNA]</scope>
    <source>
        <strain evidence="3 6">SYSU T0a273</strain>
    </source>
</reference>
<dbReference type="PANTHER" id="PTHR43943:SF2">
    <property type="entry name" value="DEHYDROGENASE_REDUCTASE 4"/>
    <property type="match status" value="1"/>
</dbReference>
<organism evidence="4 5">
    <name type="scientific">Demequina lignilytica</name>
    <dbReference type="NCBI Taxonomy" id="3051663"/>
    <lineage>
        <taxon>Bacteria</taxon>
        <taxon>Bacillati</taxon>
        <taxon>Actinomycetota</taxon>
        <taxon>Actinomycetes</taxon>
        <taxon>Micrococcales</taxon>
        <taxon>Demequinaceae</taxon>
        <taxon>Demequina</taxon>
    </lineage>
</organism>
<dbReference type="Pfam" id="PF13561">
    <property type="entry name" value="adh_short_C2"/>
    <property type="match status" value="1"/>
</dbReference>
<evidence type="ECO:0000313" key="6">
    <source>
        <dbReference type="Proteomes" id="UP001172756"/>
    </source>
</evidence>
<dbReference type="FunFam" id="3.40.50.720:FF:000084">
    <property type="entry name" value="Short-chain dehydrogenase reductase"/>
    <property type="match status" value="1"/>
</dbReference>
<dbReference type="Proteomes" id="UP001172737">
    <property type="component" value="Unassembled WGS sequence"/>
</dbReference>
<dbReference type="GO" id="GO:0016491">
    <property type="term" value="F:oxidoreductase activity"/>
    <property type="evidence" value="ECO:0007669"/>
    <property type="project" value="UniProtKB-KW"/>
</dbReference>
<dbReference type="PRINTS" id="PR00080">
    <property type="entry name" value="SDRFAMILY"/>
</dbReference>
<evidence type="ECO:0000256" key="1">
    <source>
        <dbReference type="ARBA" id="ARBA00006484"/>
    </source>
</evidence>